<dbReference type="InterPro" id="IPR052754">
    <property type="entry name" value="NTPase_KAP_P-loop"/>
</dbReference>
<evidence type="ECO:0000313" key="3">
    <source>
        <dbReference type="EMBL" id="MEP0820543.1"/>
    </source>
</evidence>
<dbReference type="Gene3D" id="3.40.50.300">
    <property type="entry name" value="P-loop containing nucleotide triphosphate hydrolases"/>
    <property type="match status" value="1"/>
</dbReference>
<dbReference type="PANTHER" id="PTHR22674:SF6">
    <property type="entry name" value="NTPASE KAP FAMILY P-LOOP DOMAIN-CONTAINING PROTEIN 1"/>
    <property type="match status" value="1"/>
</dbReference>
<comment type="caution">
    <text evidence="3">The sequence shown here is derived from an EMBL/GenBank/DDBJ whole genome shotgun (WGS) entry which is preliminary data.</text>
</comment>
<feature type="region of interest" description="Disordered" evidence="1">
    <location>
        <begin position="12"/>
        <end position="41"/>
    </location>
</feature>
<dbReference type="EMBL" id="JAMPKM010000033">
    <property type="protein sequence ID" value="MEP0820543.1"/>
    <property type="molecule type" value="Genomic_DNA"/>
</dbReference>
<sequence>MRRFWPSFFRKAPQQQSNQKPAVENRGRSNDLYITDSPVSRPEQDRFNRWSFSERVAQTITSRSDPSSIVIGIYGPWGDGKTTVLNFIEQYLQGNSNIICVKFNPWRFTDETSLIKGFFQDLAKAIGKSISSDSEKIGEWLDKYSIALTSFNVTFAGAVQVNAGQGFQGLGKSLSSVDLQDLKQRVELHLKNERKRVVILMDDIDRLDKNEIQTVFKLVKLSADFDYTAYILAFDEAMVAAALSEKYGSGDIKAGRNFLEKIIQVPLNLPKADRVALLEYCIEGIQEVLSDLNIQISEEQFRYYFLKKFVDGLEIQLKTPRMVKRYINALAFSLPILKGEVNLLDLMLVEGMRIFYPALYEIVRNNSDIFAGSPFSYYNNQEFQQRTLNLIDVGTQGLNTDEAMSAKDLLKALFPHMNRSGVLGNVDYISSWKEEYDREQRVASIHYFSRFFSYSVSSNDVSDQEIAAFLSQIENNSIEEIVTNIRRIIGDRRANAFILKARDKSKQLSSLASQKLALAISMIGDVFSGDRDLIISSFSKVGMVVNELVKNIDVHEIRLDVAKKIISQASPIEFALECFYWLTPSKQSGEEDSAFSVEQRHVLAKFLIQEIIKLSCNAPIYIKFPEDARTIIYVWEHWVSIEEASQYLIKTLDQDPQNSVELLKCYVPTKWSSAFYGARKGDFERSQYDDLSKLVDPSFIYELIYSVYGAVLDNPKYDSNESQRSFDEKVVNQFAYIHQAVLKSKDR</sequence>
<evidence type="ECO:0000259" key="2">
    <source>
        <dbReference type="Pfam" id="PF07693"/>
    </source>
</evidence>
<name>A0ABV0JFI8_9CYAN</name>
<evidence type="ECO:0000256" key="1">
    <source>
        <dbReference type="SAM" id="MobiDB-lite"/>
    </source>
</evidence>
<keyword evidence="4" id="KW-1185">Reference proteome</keyword>
<dbReference type="InterPro" id="IPR027417">
    <property type="entry name" value="P-loop_NTPase"/>
</dbReference>
<dbReference type="SUPFAM" id="SSF52540">
    <property type="entry name" value="P-loop containing nucleoside triphosphate hydrolases"/>
    <property type="match status" value="1"/>
</dbReference>
<proteinExistence type="predicted"/>
<dbReference type="InterPro" id="IPR011646">
    <property type="entry name" value="KAP_P-loop"/>
</dbReference>
<feature type="domain" description="KAP NTPase" evidence="2">
    <location>
        <begin position="51"/>
        <end position="331"/>
    </location>
</feature>
<dbReference type="Pfam" id="PF07693">
    <property type="entry name" value="KAP_NTPase"/>
    <property type="match status" value="1"/>
</dbReference>
<evidence type="ECO:0000313" key="4">
    <source>
        <dbReference type="Proteomes" id="UP001464891"/>
    </source>
</evidence>
<dbReference type="PANTHER" id="PTHR22674">
    <property type="entry name" value="NTPASE, KAP FAMILY P-LOOP DOMAIN-CONTAINING 1"/>
    <property type="match status" value="1"/>
</dbReference>
<dbReference type="Proteomes" id="UP001464891">
    <property type="component" value="Unassembled WGS sequence"/>
</dbReference>
<dbReference type="RefSeq" id="WP_190437214.1">
    <property type="nucleotide sequence ID" value="NZ_JAMPKM010000033.1"/>
</dbReference>
<gene>
    <name evidence="3" type="ORF">NC998_25955</name>
</gene>
<reference evidence="3 4" key="1">
    <citation type="submission" date="2022-04" db="EMBL/GenBank/DDBJ databases">
        <title>Positive selection, recombination, and allopatry shape intraspecific diversity of widespread and dominant cyanobacteria.</title>
        <authorList>
            <person name="Wei J."/>
            <person name="Shu W."/>
            <person name="Hu C."/>
        </authorList>
    </citation>
    <scope>NUCLEOTIDE SEQUENCE [LARGE SCALE GENOMIC DNA]</scope>
    <source>
        <strain evidence="3 4">GB2-A4</strain>
    </source>
</reference>
<protein>
    <submittedName>
        <fullName evidence="3">P-loop NTPase fold protein</fullName>
    </submittedName>
</protein>
<accession>A0ABV0JFI8</accession>
<organism evidence="3 4">
    <name type="scientific">Trichocoleus desertorum GB2-A4</name>
    <dbReference type="NCBI Taxonomy" id="2933944"/>
    <lineage>
        <taxon>Bacteria</taxon>
        <taxon>Bacillati</taxon>
        <taxon>Cyanobacteriota</taxon>
        <taxon>Cyanophyceae</taxon>
        <taxon>Leptolyngbyales</taxon>
        <taxon>Trichocoleusaceae</taxon>
        <taxon>Trichocoleus</taxon>
    </lineage>
</organism>